<evidence type="ECO:0000313" key="2">
    <source>
        <dbReference type="Proteomes" id="UP001157502"/>
    </source>
</evidence>
<comment type="caution">
    <text evidence="1">The sequence shown here is derived from an EMBL/GenBank/DDBJ whole genome shotgun (WGS) entry which is preliminary data.</text>
</comment>
<keyword evidence="2" id="KW-1185">Reference proteome</keyword>
<dbReference type="Proteomes" id="UP001157502">
    <property type="component" value="Chromosome 13"/>
</dbReference>
<dbReference type="EMBL" id="CM055740">
    <property type="protein sequence ID" value="KAJ8002809.1"/>
    <property type="molecule type" value="Genomic_DNA"/>
</dbReference>
<name>A0ACC2GGK1_DALPE</name>
<accession>A0ACC2GGK1</accession>
<protein>
    <submittedName>
        <fullName evidence="1">Uncharacterized protein</fullName>
    </submittedName>
</protein>
<evidence type="ECO:0000313" key="1">
    <source>
        <dbReference type="EMBL" id="KAJ8002809.1"/>
    </source>
</evidence>
<sequence length="104" mass="11240">MGDKSRLVAVTTLLLPDRHGCFKSLKVSDRDSLDSLMDKPKLPENGGVLSSWHKLSFEGSPEAVMDYSLVPAALSPEPRTLRCDPPSLSLIHGSFHLTGAPQKG</sequence>
<proteinExistence type="predicted"/>
<gene>
    <name evidence="1" type="ORF">DPEC_G00162840</name>
</gene>
<reference evidence="1" key="1">
    <citation type="submission" date="2021-05" db="EMBL/GenBank/DDBJ databases">
        <authorList>
            <person name="Pan Q."/>
            <person name="Jouanno E."/>
            <person name="Zahm M."/>
            <person name="Klopp C."/>
            <person name="Cabau C."/>
            <person name="Louis A."/>
            <person name="Berthelot C."/>
            <person name="Parey E."/>
            <person name="Roest Crollius H."/>
            <person name="Montfort J."/>
            <person name="Robinson-Rechavi M."/>
            <person name="Bouchez O."/>
            <person name="Lampietro C."/>
            <person name="Lopez Roques C."/>
            <person name="Donnadieu C."/>
            <person name="Postlethwait J."/>
            <person name="Bobe J."/>
            <person name="Dillon D."/>
            <person name="Chandos A."/>
            <person name="von Hippel F."/>
            <person name="Guiguen Y."/>
        </authorList>
    </citation>
    <scope>NUCLEOTIDE SEQUENCE</scope>
    <source>
        <strain evidence="1">YG-Jan2019</strain>
    </source>
</reference>
<organism evidence="1 2">
    <name type="scientific">Dallia pectoralis</name>
    <name type="common">Alaska blackfish</name>
    <dbReference type="NCBI Taxonomy" id="75939"/>
    <lineage>
        <taxon>Eukaryota</taxon>
        <taxon>Metazoa</taxon>
        <taxon>Chordata</taxon>
        <taxon>Craniata</taxon>
        <taxon>Vertebrata</taxon>
        <taxon>Euteleostomi</taxon>
        <taxon>Actinopterygii</taxon>
        <taxon>Neopterygii</taxon>
        <taxon>Teleostei</taxon>
        <taxon>Protacanthopterygii</taxon>
        <taxon>Esociformes</taxon>
        <taxon>Umbridae</taxon>
        <taxon>Dallia</taxon>
    </lineage>
</organism>